<reference evidence="1 2" key="1">
    <citation type="submission" date="2023-07" db="EMBL/GenBank/DDBJ databases">
        <title>Sorghum-associated microbial communities from plants grown in Nebraska, USA.</title>
        <authorList>
            <person name="Schachtman D."/>
        </authorList>
    </citation>
    <scope>NUCLEOTIDE SEQUENCE [LARGE SCALE GENOMIC DNA]</scope>
    <source>
        <strain evidence="1 2">DS1709</strain>
    </source>
</reference>
<dbReference type="Proteomes" id="UP001184853">
    <property type="component" value="Unassembled WGS sequence"/>
</dbReference>
<keyword evidence="2" id="KW-1185">Reference proteome</keyword>
<name>A0ABU1LB79_9FLAO</name>
<gene>
    <name evidence="1" type="ORF">J2781_000894</name>
</gene>
<sequence>MKINKILLFLILGLINFAQGQDLKLFSPIVISNLPNGIINNEKVNKVILDYYNPEANKMELSFLKYSSDDNVLYLFDSEKKEFKPFLYFNKIGKNVSTENFLGIFRYFDLTQESERCFKASSASGNYPSHFEKINSIEVLEKDKRFLIIKINYSDIYDFKGYGVLVLQDYKHTIKSN</sequence>
<evidence type="ECO:0000313" key="2">
    <source>
        <dbReference type="Proteomes" id="UP001184853"/>
    </source>
</evidence>
<protein>
    <submittedName>
        <fullName evidence="1">Uncharacterized protein</fullName>
    </submittedName>
</protein>
<dbReference type="EMBL" id="JAVDQS010000002">
    <property type="protein sequence ID" value="MDR6403979.1"/>
    <property type="molecule type" value="Genomic_DNA"/>
</dbReference>
<proteinExistence type="predicted"/>
<comment type="caution">
    <text evidence="1">The sequence shown here is derived from an EMBL/GenBank/DDBJ whole genome shotgun (WGS) entry which is preliminary data.</text>
</comment>
<organism evidence="1 2">
    <name type="scientific">Chryseobacterium geocarposphaerae</name>
    <dbReference type="NCBI Taxonomy" id="1416776"/>
    <lineage>
        <taxon>Bacteria</taxon>
        <taxon>Pseudomonadati</taxon>
        <taxon>Bacteroidota</taxon>
        <taxon>Flavobacteriia</taxon>
        <taxon>Flavobacteriales</taxon>
        <taxon>Weeksellaceae</taxon>
        <taxon>Chryseobacterium group</taxon>
        <taxon>Chryseobacterium</taxon>
    </lineage>
</organism>
<dbReference type="RefSeq" id="WP_147296993.1">
    <property type="nucleotide sequence ID" value="NZ_JAVDQS010000002.1"/>
</dbReference>
<evidence type="ECO:0000313" key="1">
    <source>
        <dbReference type="EMBL" id="MDR6403979.1"/>
    </source>
</evidence>
<accession>A0ABU1LB79</accession>